<keyword evidence="2" id="KW-1185">Reference proteome</keyword>
<proteinExistence type="predicted"/>
<gene>
    <name evidence="1" type="ORF">NEMBOFW57_008518</name>
</gene>
<organism evidence="1 2">
    <name type="scientific">Staphylotrichum longicolle</name>
    <dbReference type="NCBI Taxonomy" id="669026"/>
    <lineage>
        <taxon>Eukaryota</taxon>
        <taxon>Fungi</taxon>
        <taxon>Dikarya</taxon>
        <taxon>Ascomycota</taxon>
        <taxon>Pezizomycotina</taxon>
        <taxon>Sordariomycetes</taxon>
        <taxon>Sordariomycetidae</taxon>
        <taxon>Sordariales</taxon>
        <taxon>Chaetomiaceae</taxon>
        <taxon>Staphylotrichum</taxon>
    </lineage>
</organism>
<evidence type="ECO:0000313" key="1">
    <source>
        <dbReference type="EMBL" id="KAG7286212.1"/>
    </source>
</evidence>
<reference evidence="1" key="1">
    <citation type="submission" date="2023-02" db="EMBL/GenBank/DDBJ databases">
        <authorList>
            <person name="Palmer J.M."/>
        </authorList>
    </citation>
    <scope>NUCLEOTIDE SEQUENCE</scope>
    <source>
        <strain evidence="1">FW57</strain>
    </source>
</reference>
<name>A0AAD4ERF1_9PEZI</name>
<dbReference type="Proteomes" id="UP001197093">
    <property type="component" value="Unassembled WGS sequence"/>
</dbReference>
<comment type="caution">
    <text evidence="1">The sequence shown here is derived from an EMBL/GenBank/DDBJ whole genome shotgun (WGS) entry which is preliminary data.</text>
</comment>
<sequence>MPPITLPIPHEALLARQAEIAAHPEQLAFLCHLQLRWRRLVLARDEAAHFRAHGTRWWRRERERQREWAKRRDARHSERRDVAGVCLVRRLRRMGLLRGGAGGGGGVEEAYVWGAGWRLRRLRGPGKRHHVTF</sequence>
<dbReference type="AlphaFoldDB" id="A0AAD4ERF1"/>
<accession>A0AAD4ERF1</accession>
<evidence type="ECO:0000313" key="2">
    <source>
        <dbReference type="Proteomes" id="UP001197093"/>
    </source>
</evidence>
<dbReference type="EMBL" id="JAHCVI010000004">
    <property type="protein sequence ID" value="KAG7286212.1"/>
    <property type="molecule type" value="Genomic_DNA"/>
</dbReference>
<protein>
    <submittedName>
        <fullName evidence="1">Uncharacterized protein</fullName>
    </submittedName>
</protein>